<name>A0A4C1VJY7_EUMVA</name>
<feature type="compositionally biased region" description="Polar residues" evidence="1">
    <location>
        <begin position="77"/>
        <end position="88"/>
    </location>
</feature>
<keyword evidence="3" id="KW-1185">Reference proteome</keyword>
<feature type="region of interest" description="Disordered" evidence="1">
    <location>
        <begin position="1"/>
        <end position="98"/>
    </location>
</feature>
<accession>A0A4C1VJY7</accession>
<proteinExistence type="predicted"/>
<feature type="compositionally biased region" description="Basic and acidic residues" evidence="1">
    <location>
        <begin position="30"/>
        <end position="51"/>
    </location>
</feature>
<organism evidence="2 3">
    <name type="scientific">Eumeta variegata</name>
    <name type="common">Bagworm moth</name>
    <name type="synonym">Eumeta japonica</name>
    <dbReference type="NCBI Taxonomy" id="151549"/>
    <lineage>
        <taxon>Eukaryota</taxon>
        <taxon>Metazoa</taxon>
        <taxon>Ecdysozoa</taxon>
        <taxon>Arthropoda</taxon>
        <taxon>Hexapoda</taxon>
        <taxon>Insecta</taxon>
        <taxon>Pterygota</taxon>
        <taxon>Neoptera</taxon>
        <taxon>Endopterygota</taxon>
        <taxon>Lepidoptera</taxon>
        <taxon>Glossata</taxon>
        <taxon>Ditrysia</taxon>
        <taxon>Tineoidea</taxon>
        <taxon>Psychidae</taxon>
        <taxon>Oiketicinae</taxon>
        <taxon>Eumeta</taxon>
    </lineage>
</organism>
<reference evidence="2 3" key="1">
    <citation type="journal article" date="2019" name="Commun. Biol.">
        <title>The bagworm genome reveals a unique fibroin gene that provides high tensile strength.</title>
        <authorList>
            <person name="Kono N."/>
            <person name="Nakamura H."/>
            <person name="Ohtoshi R."/>
            <person name="Tomita M."/>
            <person name="Numata K."/>
            <person name="Arakawa K."/>
        </authorList>
    </citation>
    <scope>NUCLEOTIDE SEQUENCE [LARGE SCALE GENOMIC DNA]</scope>
</reference>
<sequence>MILRERDPETDCSTIRYPMASPKRSASHRGFRDIRIVGEPARDPPATRRSAEAGSRPPTRKDYGDECGTPSERRSQINHPSLSSFSASNRRRAKGARCARGGPYRVLSYQMIINQR</sequence>
<evidence type="ECO:0000313" key="2">
    <source>
        <dbReference type="EMBL" id="GBP38194.1"/>
    </source>
</evidence>
<comment type="caution">
    <text evidence="2">The sequence shown here is derived from an EMBL/GenBank/DDBJ whole genome shotgun (WGS) entry which is preliminary data.</text>
</comment>
<dbReference type="Proteomes" id="UP000299102">
    <property type="component" value="Unassembled WGS sequence"/>
</dbReference>
<evidence type="ECO:0000256" key="1">
    <source>
        <dbReference type="SAM" id="MobiDB-lite"/>
    </source>
</evidence>
<protein>
    <submittedName>
        <fullName evidence="2">Uncharacterized protein</fullName>
    </submittedName>
</protein>
<evidence type="ECO:0000313" key="3">
    <source>
        <dbReference type="Proteomes" id="UP000299102"/>
    </source>
</evidence>
<dbReference type="EMBL" id="BGZK01000345">
    <property type="protein sequence ID" value="GBP38194.1"/>
    <property type="molecule type" value="Genomic_DNA"/>
</dbReference>
<gene>
    <name evidence="2" type="ORF">EVAR_18073_1</name>
</gene>
<dbReference type="AlphaFoldDB" id="A0A4C1VJY7"/>